<reference evidence="3 4" key="1">
    <citation type="submission" date="2019-09" db="EMBL/GenBank/DDBJ databases">
        <authorList>
            <person name="Wang X."/>
        </authorList>
    </citation>
    <scope>NUCLEOTIDE SEQUENCE [LARGE SCALE GENOMIC DNA]</scope>
    <source>
        <strain evidence="3 4">CICC 11023</strain>
    </source>
</reference>
<dbReference type="Proteomes" id="UP000323876">
    <property type="component" value="Unassembled WGS sequence"/>
</dbReference>
<feature type="transmembrane region" description="Helical" evidence="1">
    <location>
        <begin position="20"/>
        <end position="41"/>
    </location>
</feature>
<keyword evidence="1" id="KW-1133">Transmembrane helix</keyword>
<name>A0A5N0EFC7_9NOCA</name>
<feature type="domain" description="Mce/MlaD" evidence="2">
    <location>
        <begin position="50"/>
        <end position="120"/>
    </location>
</feature>
<proteinExistence type="predicted"/>
<protein>
    <submittedName>
        <fullName evidence="3">MCE family protein</fullName>
    </submittedName>
</protein>
<keyword evidence="4" id="KW-1185">Reference proteome</keyword>
<dbReference type="PANTHER" id="PTHR33371">
    <property type="entry name" value="INTERMEMBRANE PHOSPHOLIPID TRANSPORT SYSTEM BINDING PROTEIN MLAD-RELATED"/>
    <property type="match status" value="1"/>
</dbReference>
<dbReference type="InterPro" id="IPR052336">
    <property type="entry name" value="MlaD_Phospholipid_Transporter"/>
</dbReference>
<evidence type="ECO:0000313" key="4">
    <source>
        <dbReference type="Proteomes" id="UP000323876"/>
    </source>
</evidence>
<keyword evidence="1" id="KW-0812">Transmembrane</keyword>
<evidence type="ECO:0000256" key="1">
    <source>
        <dbReference type="SAM" id="Phobius"/>
    </source>
</evidence>
<dbReference type="AlphaFoldDB" id="A0A5N0EFC7"/>
<evidence type="ECO:0000259" key="2">
    <source>
        <dbReference type="Pfam" id="PF02470"/>
    </source>
</evidence>
<dbReference type="OrthoDB" id="4608030at2"/>
<comment type="caution">
    <text evidence="3">The sequence shown here is derived from an EMBL/GenBank/DDBJ whole genome shotgun (WGS) entry which is preliminary data.</text>
</comment>
<sequence>MCPGAGEGLLMLHKVLGSRAFMSVSGAVVAIVLVVVGYFIVFDPLKQTESYCAIMPDTVGLYVGNQVTMRGIPVGTVTSIAPQGKAVKVEFAVEADKPVYADAGATTLANSIVAARQLAVVTTGKNTARWNSSQCITKTMTPKSVTETLNAVAQLSAEISGPDSKTPNALANGLSQLNAATAGTGPQINEIIKQLSGAMASPDADIGHLVGVFDAFSSVGKKVEEHWGDIESMFTRLAPVLVTAREDLLVPGADVIDGLAQLLPVLNDLTTAFGDPIMKTLDFTVPLVKFLRARVGSLAQVVSMMPVLTDAFRAVGNGIAYTPPKVAIPQEACAAVNLVTPGRCTADGGVAKIDMADLVFGMAGAR</sequence>
<dbReference type="InterPro" id="IPR003399">
    <property type="entry name" value="Mce/MlaD"/>
</dbReference>
<dbReference type="PANTHER" id="PTHR33371:SF4">
    <property type="entry name" value="INTERMEMBRANE PHOSPHOLIPID TRANSPORT SYSTEM BINDING PROTEIN MLAD"/>
    <property type="match status" value="1"/>
</dbReference>
<dbReference type="EMBL" id="VXLC01000008">
    <property type="protein sequence ID" value="KAA8887269.1"/>
    <property type="molecule type" value="Genomic_DNA"/>
</dbReference>
<dbReference type="Pfam" id="PF02470">
    <property type="entry name" value="MlaD"/>
    <property type="match status" value="1"/>
</dbReference>
<organism evidence="3 4">
    <name type="scientific">Nocardia colli</name>
    <dbReference type="NCBI Taxonomy" id="2545717"/>
    <lineage>
        <taxon>Bacteria</taxon>
        <taxon>Bacillati</taxon>
        <taxon>Actinomycetota</taxon>
        <taxon>Actinomycetes</taxon>
        <taxon>Mycobacteriales</taxon>
        <taxon>Nocardiaceae</taxon>
        <taxon>Nocardia</taxon>
    </lineage>
</organism>
<keyword evidence="1" id="KW-0472">Membrane</keyword>
<accession>A0A5N0EFC7</accession>
<evidence type="ECO:0000313" key="3">
    <source>
        <dbReference type="EMBL" id="KAA8887269.1"/>
    </source>
</evidence>
<gene>
    <name evidence="3" type="ORF">F3087_20470</name>
</gene>